<protein>
    <submittedName>
        <fullName evidence="1">Uncharacterized protein</fullName>
    </submittedName>
</protein>
<organism evidence="1 2">
    <name type="scientific">Enterococcus cecorum</name>
    <dbReference type="NCBI Taxonomy" id="44008"/>
    <lineage>
        <taxon>Bacteria</taxon>
        <taxon>Bacillati</taxon>
        <taxon>Bacillota</taxon>
        <taxon>Bacilli</taxon>
        <taxon>Lactobacillales</taxon>
        <taxon>Enterococcaceae</taxon>
        <taxon>Enterococcus</taxon>
    </lineage>
</organism>
<accession>A0A0H2QJF3</accession>
<evidence type="ECO:0000313" key="1">
    <source>
        <dbReference type="EMBL" id="OUQ11593.1"/>
    </source>
</evidence>
<reference evidence="2" key="1">
    <citation type="submission" date="2017-04" db="EMBL/GenBank/DDBJ databases">
        <title>Function of individual gut microbiota members based on whole genome sequencing of pure cultures obtained from chicken caecum.</title>
        <authorList>
            <person name="Medvecky M."/>
            <person name="Cejkova D."/>
            <person name="Polansky O."/>
            <person name="Karasova D."/>
            <person name="Kubasova T."/>
            <person name="Cizek A."/>
            <person name="Rychlik I."/>
        </authorList>
    </citation>
    <scope>NUCLEOTIDE SEQUENCE [LARGE SCALE GENOMIC DNA]</scope>
    <source>
        <strain evidence="2">An144</strain>
    </source>
</reference>
<proteinExistence type="predicted"/>
<sequence>MKRKPMNVVDRAKFCRDVAILNDDSEETIEILRDFQSDSSIFSTAKIPISEWATGTLIMLGKLKYEENVTEDMDYILRVYKDFKKEYEKGNLEL</sequence>
<dbReference type="EMBL" id="NFLC01000002">
    <property type="protein sequence ID" value="OUQ11593.1"/>
    <property type="molecule type" value="Genomic_DNA"/>
</dbReference>
<evidence type="ECO:0000313" key="2">
    <source>
        <dbReference type="Proteomes" id="UP000196074"/>
    </source>
</evidence>
<comment type="caution">
    <text evidence="1">The sequence shown here is derived from an EMBL/GenBank/DDBJ whole genome shotgun (WGS) entry which is preliminary data.</text>
</comment>
<name>A0A0H2QJF3_9ENTE</name>
<dbReference type="RefSeq" id="WP_047242215.1">
    <property type="nucleotide sequence ID" value="NZ_AP035890.1"/>
</dbReference>
<dbReference type="AlphaFoldDB" id="A0A0H2QJF3"/>
<dbReference type="Proteomes" id="UP000196074">
    <property type="component" value="Unassembled WGS sequence"/>
</dbReference>
<gene>
    <name evidence="1" type="ORF">B5E88_01660</name>
</gene>